<dbReference type="AlphaFoldDB" id="A0A3T0KSH8"/>
<proteinExistence type="predicted"/>
<evidence type="ECO:0000313" key="1">
    <source>
        <dbReference type="EMBL" id="AZV43347.1"/>
    </source>
</evidence>
<dbReference type="Proteomes" id="UP000283095">
    <property type="component" value="Chromosome"/>
</dbReference>
<dbReference type="RefSeq" id="WP_164853216.1">
    <property type="nucleotide sequence ID" value="NZ_CP026095.1"/>
</dbReference>
<name>A0A3T0KSH8_9BACI</name>
<sequence>MKKGKKVWQSGKKVVRKIKTSFVIPKEATNTLKYVKKGSGAKISKQMQVIFQTWTY</sequence>
<evidence type="ECO:0000313" key="2">
    <source>
        <dbReference type="Proteomes" id="UP000283095"/>
    </source>
</evidence>
<protein>
    <submittedName>
        <fullName evidence="1">Uncharacterized protein</fullName>
    </submittedName>
</protein>
<dbReference type="KEGG" id="pasa:BAOM_2738"/>
<reference evidence="1 2" key="1">
    <citation type="submission" date="2018-01" db="EMBL/GenBank/DDBJ databases">
        <title>Bacillus asahii Genome sequencing and assembly.</title>
        <authorList>
            <person name="Jiang H."/>
            <person name="Feng Y."/>
            <person name="Zhao F."/>
            <person name="Lin X."/>
        </authorList>
    </citation>
    <scope>NUCLEOTIDE SEQUENCE [LARGE SCALE GENOMIC DNA]</scope>
    <source>
        <strain evidence="1 2">OM18</strain>
    </source>
</reference>
<dbReference type="EMBL" id="CP026095">
    <property type="protein sequence ID" value="AZV43347.1"/>
    <property type="molecule type" value="Genomic_DNA"/>
</dbReference>
<accession>A0A3T0KSH8</accession>
<gene>
    <name evidence="1" type="ORF">BAOM_2738</name>
</gene>
<organism evidence="1 2">
    <name type="scientific">Peribacillus asahii</name>
    <dbReference type="NCBI Taxonomy" id="228899"/>
    <lineage>
        <taxon>Bacteria</taxon>
        <taxon>Bacillati</taxon>
        <taxon>Bacillota</taxon>
        <taxon>Bacilli</taxon>
        <taxon>Bacillales</taxon>
        <taxon>Bacillaceae</taxon>
        <taxon>Peribacillus</taxon>
    </lineage>
</organism>